<accession>A0ABP8VDP7</accession>
<protein>
    <submittedName>
        <fullName evidence="1">Uncharacterized protein</fullName>
    </submittedName>
</protein>
<proteinExistence type="predicted"/>
<comment type="caution">
    <text evidence="1">The sequence shown here is derived from an EMBL/GenBank/DDBJ whole genome shotgun (WGS) entry which is preliminary data.</text>
</comment>
<name>A0ABP8VDP7_9HYPH</name>
<evidence type="ECO:0000313" key="2">
    <source>
        <dbReference type="Proteomes" id="UP001501699"/>
    </source>
</evidence>
<dbReference type="EMBL" id="BAABJA010000002">
    <property type="protein sequence ID" value="GAA4660251.1"/>
    <property type="molecule type" value="Genomic_DNA"/>
</dbReference>
<organism evidence="1 2">
    <name type="scientific">Bartonella pachyuromydis</name>
    <dbReference type="NCBI Taxonomy" id="931097"/>
    <lineage>
        <taxon>Bacteria</taxon>
        <taxon>Pseudomonadati</taxon>
        <taxon>Pseudomonadota</taxon>
        <taxon>Alphaproteobacteria</taxon>
        <taxon>Hyphomicrobiales</taxon>
        <taxon>Bartonellaceae</taxon>
        <taxon>Bartonella</taxon>
    </lineage>
</organism>
<evidence type="ECO:0000313" key="1">
    <source>
        <dbReference type="EMBL" id="GAA4660251.1"/>
    </source>
</evidence>
<sequence length="59" mass="7048">MLSFDFKYCTRKMRKGQSTFSFDTMCNDTIYEHKSAIAYLGILFMRTENVLEYKFKKIG</sequence>
<keyword evidence="2" id="KW-1185">Reference proteome</keyword>
<gene>
    <name evidence="1" type="ORF">GCM10023262_05000</name>
</gene>
<dbReference type="Proteomes" id="UP001501699">
    <property type="component" value="Unassembled WGS sequence"/>
</dbReference>
<reference evidence="2" key="1">
    <citation type="journal article" date="2019" name="Int. J. Syst. Evol. Microbiol.">
        <title>The Global Catalogue of Microorganisms (GCM) 10K type strain sequencing project: providing services to taxonomists for standard genome sequencing and annotation.</title>
        <authorList>
            <consortium name="The Broad Institute Genomics Platform"/>
            <consortium name="The Broad Institute Genome Sequencing Center for Infectious Disease"/>
            <person name="Wu L."/>
            <person name="Ma J."/>
        </authorList>
    </citation>
    <scope>NUCLEOTIDE SEQUENCE [LARGE SCALE GENOMIC DNA]</scope>
    <source>
        <strain evidence="2">JCM 17714</strain>
    </source>
</reference>